<evidence type="ECO:0000313" key="2">
    <source>
        <dbReference type="EMBL" id="KAF5188625.1"/>
    </source>
</evidence>
<dbReference type="EMBL" id="JABWDY010026527">
    <property type="protein sequence ID" value="KAF5188625.1"/>
    <property type="molecule type" value="Genomic_DNA"/>
</dbReference>
<reference evidence="2 3" key="1">
    <citation type="submission" date="2020-06" db="EMBL/GenBank/DDBJ databases">
        <title>Transcriptomic and genomic resources for Thalictrum thalictroides and T. hernandezii: Facilitating candidate gene discovery in an emerging model plant lineage.</title>
        <authorList>
            <person name="Arias T."/>
            <person name="Riano-Pachon D.M."/>
            <person name="Di Stilio V.S."/>
        </authorList>
    </citation>
    <scope>NUCLEOTIDE SEQUENCE [LARGE SCALE GENOMIC DNA]</scope>
    <source>
        <strain evidence="3">cv. WT478/WT964</strain>
        <tissue evidence="2">Leaves</tissue>
    </source>
</reference>
<organism evidence="2 3">
    <name type="scientific">Thalictrum thalictroides</name>
    <name type="common">Rue-anemone</name>
    <name type="synonym">Anemone thalictroides</name>
    <dbReference type="NCBI Taxonomy" id="46969"/>
    <lineage>
        <taxon>Eukaryota</taxon>
        <taxon>Viridiplantae</taxon>
        <taxon>Streptophyta</taxon>
        <taxon>Embryophyta</taxon>
        <taxon>Tracheophyta</taxon>
        <taxon>Spermatophyta</taxon>
        <taxon>Magnoliopsida</taxon>
        <taxon>Ranunculales</taxon>
        <taxon>Ranunculaceae</taxon>
        <taxon>Thalictroideae</taxon>
        <taxon>Thalictrum</taxon>
    </lineage>
</organism>
<feature type="compositionally biased region" description="Basic and acidic residues" evidence="1">
    <location>
        <begin position="32"/>
        <end position="42"/>
    </location>
</feature>
<gene>
    <name evidence="2" type="ORF">FRX31_021789</name>
</gene>
<accession>A0A7J6VWR0</accession>
<feature type="compositionally biased region" description="Basic residues" evidence="1">
    <location>
        <begin position="22"/>
        <end position="31"/>
    </location>
</feature>
<evidence type="ECO:0000256" key="1">
    <source>
        <dbReference type="SAM" id="MobiDB-lite"/>
    </source>
</evidence>
<keyword evidence="3" id="KW-1185">Reference proteome</keyword>
<evidence type="ECO:0000313" key="3">
    <source>
        <dbReference type="Proteomes" id="UP000554482"/>
    </source>
</evidence>
<comment type="caution">
    <text evidence="2">The sequence shown here is derived from an EMBL/GenBank/DDBJ whole genome shotgun (WGS) entry which is preliminary data.</text>
</comment>
<name>A0A7J6VWR0_THATH</name>
<dbReference type="Proteomes" id="UP000554482">
    <property type="component" value="Unassembled WGS sequence"/>
</dbReference>
<protein>
    <submittedName>
        <fullName evidence="2">Uncharacterized protein</fullName>
    </submittedName>
</protein>
<sequence>MAPLTRGITRTQTRQIEETPPKKRKSRARRPQTKEEPLEQKKTRGRKLQPQPKETSTTSRMKWEMVEESDEEGQFSSDEPPTPDREDVINDAKNLAEELRITSAHAFEDLNTFLINEGLSGEQPYKEALHHLFDPKSTVMISKIQRIRISEQIGEYILLMLNHIFNFLIKLLYEPHLDGEIAKILLEAIEEVPGHIVVEIPELDEIISYAKDVSSASEIWQVSNGKVLRDRILRWRWSTYHLKETIAEWAQSPTRILKTFDKDYNDFYDKPSRFRMRSAY</sequence>
<feature type="compositionally biased region" description="Low complexity" evidence="1">
    <location>
        <begin position="1"/>
        <end position="14"/>
    </location>
</feature>
<proteinExistence type="predicted"/>
<dbReference type="AlphaFoldDB" id="A0A7J6VWR0"/>
<feature type="region of interest" description="Disordered" evidence="1">
    <location>
        <begin position="1"/>
        <end position="87"/>
    </location>
</feature>